<protein>
    <submittedName>
        <fullName evidence="4">DNA starvation/stationary phase protection protein Dps</fullName>
    </submittedName>
</protein>
<organism evidence="4 5">
    <name type="scientific">Falsiroseomonas frigidaquae</name>
    <dbReference type="NCBI Taxonomy" id="487318"/>
    <lineage>
        <taxon>Bacteria</taxon>
        <taxon>Pseudomonadati</taxon>
        <taxon>Pseudomonadota</taxon>
        <taxon>Alphaproteobacteria</taxon>
        <taxon>Acetobacterales</taxon>
        <taxon>Roseomonadaceae</taxon>
        <taxon>Falsiroseomonas</taxon>
    </lineage>
</organism>
<dbReference type="InterPro" id="IPR008331">
    <property type="entry name" value="Ferritin_DPS_dom"/>
</dbReference>
<accession>A0ABX1F2X4</accession>
<dbReference type="PIRSF" id="PIRSF005900">
    <property type="entry name" value="Dps"/>
    <property type="match status" value="1"/>
</dbReference>
<dbReference type="InterPro" id="IPR012347">
    <property type="entry name" value="Ferritin-like"/>
</dbReference>
<dbReference type="EMBL" id="JAAVTX010000005">
    <property type="protein sequence ID" value="NKE46700.1"/>
    <property type="molecule type" value="Genomic_DNA"/>
</dbReference>
<dbReference type="InterPro" id="IPR023188">
    <property type="entry name" value="DPS_DNA-bd_CS"/>
</dbReference>
<evidence type="ECO:0000313" key="5">
    <source>
        <dbReference type="Proteomes" id="UP000765160"/>
    </source>
</evidence>
<evidence type="ECO:0000256" key="1">
    <source>
        <dbReference type="ARBA" id="ARBA00009497"/>
    </source>
</evidence>
<dbReference type="CDD" id="cd01043">
    <property type="entry name" value="DPS"/>
    <property type="match status" value="1"/>
</dbReference>
<dbReference type="Pfam" id="PF00210">
    <property type="entry name" value="Ferritin"/>
    <property type="match status" value="1"/>
</dbReference>
<dbReference type="Gene3D" id="1.20.1260.10">
    <property type="match status" value="1"/>
</dbReference>
<reference evidence="4 5" key="1">
    <citation type="submission" date="2020-03" db="EMBL/GenBank/DDBJ databases">
        <title>Roseomonas selenitidurans sp. nov. isolated from soil.</title>
        <authorList>
            <person name="Liu H."/>
        </authorList>
    </citation>
    <scope>NUCLEOTIDE SEQUENCE [LARGE SCALE GENOMIC DNA]</scope>
    <source>
        <strain evidence="4 5">JCM 15073</strain>
    </source>
</reference>
<evidence type="ECO:0000256" key="2">
    <source>
        <dbReference type="RuleBase" id="RU003875"/>
    </source>
</evidence>
<dbReference type="PROSITE" id="PS00819">
    <property type="entry name" value="DPS_2"/>
    <property type="match status" value="1"/>
</dbReference>
<dbReference type="RefSeq" id="WP_168051245.1">
    <property type="nucleotide sequence ID" value="NZ_JAATJR010000005.1"/>
</dbReference>
<dbReference type="SUPFAM" id="SSF47240">
    <property type="entry name" value="Ferritin-like"/>
    <property type="match status" value="1"/>
</dbReference>
<evidence type="ECO:0000259" key="3">
    <source>
        <dbReference type="Pfam" id="PF00210"/>
    </source>
</evidence>
<evidence type="ECO:0000313" key="4">
    <source>
        <dbReference type="EMBL" id="NKE46700.1"/>
    </source>
</evidence>
<dbReference type="Proteomes" id="UP000765160">
    <property type="component" value="Unassembled WGS sequence"/>
</dbReference>
<comment type="caution">
    <text evidence="4">The sequence shown here is derived from an EMBL/GenBank/DDBJ whole genome shotgun (WGS) entry which is preliminary data.</text>
</comment>
<dbReference type="InterPro" id="IPR009078">
    <property type="entry name" value="Ferritin-like_SF"/>
</dbReference>
<gene>
    <name evidence="4" type="primary">dps</name>
    <name evidence="4" type="synonym">pexB</name>
    <name evidence="4" type="ORF">HB662_18100</name>
</gene>
<dbReference type="InterPro" id="IPR002177">
    <property type="entry name" value="DPS_DNA-bd"/>
</dbReference>
<dbReference type="PROSITE" id="PS00818">
    <property type="entry name" value="DPS_1"/>
    <property type="match status" value="1"/>
</dbReference>
<dbReference type="NCBIfam" id="NF006975">
    <property type="entry name" value="PRK09448.1"/>
    <property type="match status" value="1"/>
</dbReference>
<keyword evidence="5" id="KW-1185">Reference proteome</keyword>
<dbReference type="PRINTS" id="PR01346">
    <property type="entry name" value="HELNAPAPROT"/>
</dbReference>
<sequence>MAKSAPKNRNDLQDNAKATSIEVLQACLTDSIDLYNTTRQAHWNVKGPNFHGLHLMFETFYNTLATDIDELAERLVQLGGTAVGASQDVAAKTRLAAYPAEIKLGSEHVAALTDRYAALAKSVREGIDDTDEAGDADTADILTGVSKNLDKALWMLEASGTTDR</sequence>
<dbReference type="PANTHER" id="PTHR42932">
    <property type="entry name" value="GENERAL STRESS PROTEIN 20U"/>
    <property type="match status" value="1"/>
</dbReference>
<name>A0ABX1F2X4_9PROT</name>
<dbReference type="PANTHER" id="PTHR42932:SF3">
    <property type="entry name" value="DNA PROTECTION DURING STARVATION PROTEIN"/>
    <property type="match status" value="1"/>
</dbReference>
<proteinExistence type="inferred from homology"/>
<feature type="domain" description="Ferritin/DPS" evidence="3">
    <location>
        <begin position="22"/>
        <end position="158"/>
    </location>
</feature>
<comment type="similarity">
    <text evidence="1 2">Belongs to the Dps family.</text>
</comment>